<feature type="domain" description="Helicase C-terminal" evidence="2">
    <location>
        <begin position="194"/>
        <end position="364"/>
    </location>
</feature>
<dbReference type="InterPro" id="IPR001650">
    <property type="entry name" value="Helicase_C-like"/>
</dbReference>
<organism evidence="3 4">
    <name type="scientific">Nitrolancea hollandica Lb</name>
    <dbReference type="NCBI Taxonomy" id="1129897"/>
    <lineage>
        <taxon>Bacteria</taxon>
        <taxon>Pseudomonadati</taxon>
        <taxon>Thermomicrobiota</taxon>
        <taxon>Thermomicrobia</taxon>
        <taxon>Sphaerobacterales</taxon>
        <taxon>Sphaerobacterineae</taxon>
        <taxon>Sphaerobacteraceae</taxon>
        <taxon>Nitrolancea</taxon>
    </lineage>
</organism>
<feature type="region of interest" description="Disordered" evidence="1">
    <location>
        <begin position="410"/>
        <end position="486"/>
    </location>
</feature>
<name>I4ELD6_9BACT</name>
<feature type="compositionally biased region" description="Low complexity" evidence="1">
    <location>
        <begin position="440"/>
        <end position="453"/>
    </location>
</feature>
<sequence>MTLTGTIFGGYSSTLFYLLWRFSPAVRQEFGYHGETKWVSRYGIVERITKKDPNAYSDDGRQSKRRSYLTRTVEKPGVSPAILFHLIGNTVFLRLADLALDLPAYTERVARYPLDRGQDPEKPSQAGAYHQLATELRQAVTAALQQGSKRLLATYLQALLAYPDACTHGETVLDSVTGDVIAHAPALSEETRYPKEQALLELVLRERARGRRVLIYITHTKRRDISPRLRTILEREGFRVAVLKAGTVPPDRREEWVAARVWEGTDVLICHPHLVQTGLDLVDWPSIVWFETEYSVYVMRQASRRSWRIGQRQPVEVTYLVYEGTLQAEALRLAAAKLRASLMVEGELPDEGLAALEGDSQDLFLALARRLTGGHTDDAQSLEALFAQTKAIAAQANDYLIDGVWVPDRQLRPTPTPAEPSSNRQGTDPIRPVHAGEQPSETTTTSQTSADTSRQPVAFDELAHLVRRPASSRKPVSANQLRLFDD</sequence>
<keyword evidence="3" id="KW-0067">ATP-binding</keyword>
<evidence type="ECO:0000313" key="3">
    <source>
        <dbReference type="EMBL" id="CCF85498.1"/>
    </source>
</evidence>
<evidence type="ECO:0000256" key="1">
    <source>
        <dbReference type="SAM" id="MobiDB-lite"/>
    </source>
</evidence>
<keyword evidence="4" id="KW-1185">Reference proteome</keyword>
<dbReference type="AlphaFoldDB" id="I4ELD6"/>
<keyword evidence="3" id="KW-0347">Helicase</keyword>
<evidence type="ECO:0000313" key="4">
    <source>
        <dbReference type="Proteomes" id="UP000004221"/>
    </source>
</evidence>
<evidence type="ECO:0000259" key="2">
    <source>
        <dbReference type="PROSITE" id="PS51194"/>
    </source>
</evidence>
<dbReference type="Gene3D" id="3.40.50.300">
    <property type="entry name" value="P-loop containing nucleotide triphosphate hydrolases"/>
    <property type="match status" value="1"/>
</dbReference>
<dbReference type="SUPFAM" id="SSF52540">
    <property type="entry name" value="P-loop containing nucleoside triphosphate hydrolases"/>
    <property type="match status" value="1"/>
</dbReference>
<protein>
    <submittedName>
        <fullName evidence="3">DEAD-like helicase</fullName>
    </submittedName>
</protein>
<dbReference type="GO" id="GO:0004386">
    <property type="term" value="F:helicase activity"/>
    <property type="evidence" value="ECO:0007669"/>
    <property type="project" value="UniProtKB-KW"/>
</dbReference>
<comment type="caution">
    <text evidence="3">The sequence shown here is derived from an EMBL/GenBank/DDBJ whole genome shotgun (WGS) entry which is preliminary data.</text>
</comment>
<keyword evidence="3" id="KW-0378">Hydrolase</keyword>
<dbReference type="InterPro" id="IPR027417">
    <property type="entry name" value="P-loop_NTPase"/>
</dbReference>
<dbReference type="PROSITE" id="PS51194">
    <property type="entry name" value="HELICASE_CTER"/>
    <property type="match status" value="1"/>
</dbReference>
<gene>
    <name evidence="3" type="ORF">NITHO_5010001</name>
</gene>
<dbReference type="Proteomes" id="UP000004221">
    <property type="component" value="Unassembled WGS sequence"/>
</dbReference>
<accession>I4ELD6</accession>
<proteinExistence type="predicted"/>
<reference evidence="3 4" key="1">
    <citation type="journal article" date="2012" name="ISME J.">
        <title>Nitrification expanded: discovery, physiology and genomics of a nitrite-oxidizing bacterium from the phylum Chloroflexi.</title>
        <authorList>
            <person name="Sorokin D.Y."/>
            <person name="Lucker S."/>
            <person name="Vejmelkova D."/>
            <person name="Kostrikina N.A."/>
            <person name="Kleerebezem R."/>
            <person name="Rijpstra W.I."/>
            <person name="Damste J.S."/>
            <person name="Le Paslier D."/>
            <person name="Muyzer G."/>
            <person name="Wagner M."/>
            <person name="van Loosdrecht M.C."/>
            <person name="Daims H."/>
        </authorList>
    </citation>
    <scope>NUCLEOTIDE SEQUENCE [LARGE SCALE GENOMIC DNA]</scope>
    <source>
        <strain evidence="4">none</strain>
    </source>
</reference>
<keyword evidence="3" id="KW-0547">Nucleotide-binding</keyword>
<dbReference type="EMBL" id="CAGS01000448">
    <property type="protein sequence ID" value="CCF85498.1"/>
    <property type="molecule type" value="Genomic_DNA"/>
</dbReference>
<dbReference type="Pfam" id="PF00271">
    <property type="entry name" value="Helicase_C"/>
    <property type="match status" value="1"/>
</dbReference>